<dbReference type="Pfam" id="PF14131">
    <property type="entry name" value="DUF4298"/>
    <property type="match status" value="1"/>
</dbReference>
<name>A0A7L4UN35_BALHA</name>
<organism evidence="1 2">
    <name type="scientific">Balneicella halophila</name>
    <dbReference type="NCBI Taxonomy" id="1537566"/>
    <lineage>
        <taxon>Bacteria</taxon>
        <taxon>Pseudomonadati</taxon>
        <taxon>Bacteroidota</taxon>
        <taxon>Bacteroidia</taxon>
        <taxon>Bacteroidales</taxon>
        <taxon>Balneicellaceae</taxon>
        <taxon>Balneicella</taxon>
    </lineage>
</organism>
<keyword evidence="2" id="KW-1185">Reference proteome</keyword>
<dbReference type="AlphaFoldDB" id="A0A7L4UN35"/>
<evidence type="ECO:0000313" key="2">
    <source>
        <dbReference type="Proteomes" id="UP000251835"/>
    </source>
</evidence>
<sequence length="105" mass="12579">MKEEQRKRIERMESIFNEMGVALKNLEDTLGDWTEKMPLYDELLSYYTSEDWMIDYEDSKNSESFPGPEEMSQAILSEDAIYDEMVRYRELAIRLLKLATYMIEQ</sequence>
<dbReference type="Proteomes" id="UP000251835">
    <property type="component" value="Unassembled WGS sequence"/>
</dbReference>
<proteinExistence type="predicted"/>
<evidence type="ECO:0000313" key="1">
    <source>
        <dbReference type="EMBL" id="PVX50041.1"/>
    </source>
</evidence>
<comment type="caution">
    <text evidence="1">The sequence shown here is derived from an EMBL/GenBank/DDBJ whole genome shotgun (WGS) entry which is preliminary data.</text>
</comment>
<reference evidence="1 2" key="1">
    <citation type="submission" date="2018-05" db="EMBL/GenBank/DDBJ databases">
        <title>Genomic Encyclopedia of Type Strains, Phase IV (KMG-IV): sequencing the most valuable type-strain genomes for metagenomic binning, comparative biology and taxonomic classification.</title>
        <authorList>
            <person name="Goeker M."/>
        </authorList>
    </citation>
    <scope>NUCLEOTIDE SEQUENCE [LARGE SCALE GENOMIC DNA]</scope>
    <source>
        <strain evidence="1 2">DSM 28579</strain>
    </source>
</reference>
<dbReference type="InterPro" id="IPR025384">
    <property type="entry name" value="DUF4298"/>
</dbReference>
<gene>
    <name evidence="1" type="ORF">C7377_1687</name>
</gene>
<accession>A0A7L4UN35</accession>
<protein>
    <submittedName>
        <fullName evidence="1">Uncharacterized protein DUF4298</fullName>
    </submittedName>
</protein>
<dbReference type="RefSeq" id="WP_116496900.1">
    <property type="nucleotide sequence ID" value="NZ_QENZ01000005.1"/>
</dbReference>
<dbReference type="EMBL" id="QENZ01000005">
    <property type="protein sequence ID" value="PVX50041.1"/>
    <property type="molecule type" value="Genomic_DNA"/>
</dbReference>
<dbReference type="OrthoDB" id="80787at2"/>